<gene>
    <name evidence="2" type="ORF">NDU88_002076</name>
</gene>
<reference evidence="2" key="1">
    <citation type="journal article" date="2022" name="bioRxiv">
        <title>Sequencing and chromosome-scale assembly of the giantPleurodeles waltlgenome.</title>
        <authorList>
            <person name="Brown T."/>
            <person name="Elewa A."/>
            <person name="Iarovenko S."/>
            <person name="Subramanian E."/>
            <person name="Araus A.J."/>
            <person name="Petzold A."/>
            <person name="Susuki M."/>
            <person name="Suzuki K.-i.T."/>
            <person name="Hayashi T."/>
            <person name="Toyoda A."/>
            <person name="Oliveira C."/>
            <person name="Osipova E."/>
            <person name="Leigh N.D."/>
            <person name="Simon A."/>
            <person name="Yun M.H."/>
        </authorList>
    </citation>
    <scope>NUCLEOTIDE SEQUENCE</scope>
    <source>
        <strain evidence="2">20211129_DDA</strain>
        <tissue evidence="2">Liver</tissue>
    </source>
</reference>
<evidence type="ECO:0000313" key="3">
    <source>
        <dbReference type="Proteomes" id="UP001066276"/>
    </source>
</evidence>
<keyword evidence="3" id="KW-1185">Reference proteome</keyword>
<feature type="region of interest" description="Disordered" evidence="1">
    <location>
        <begin position="130"/>
        <end position="153"/>
    </location>
</feature>
<comment type="caution">
    <text evidence="2">The sequence shown here is derived from an EMBL/GenBank/DDBJ whole genome shotgun (WGS) entry which is preliminary data.</text>
</comment>
<name>A0AAV7UUI8_PLEWA</name>
<organism evidence="2 3">
    <name type="scientific">Pleurodeles waltl</name>
    <name type="common">Iberian ribbed newt</name>
    <dbReference type="NCBI Taxonomy" id="8319"/>
    <lineage>
        <taxon>Eukaryota</taxon>
        <taxon>Metazoa</taxon>
        <taxon>Chordata</taxon>
        <taxon>Craniata</taxon>
        <taxon>Vertebrata</taxon>
        <taxon>Euteleostomi</taxon>
        <taxon>Amphibia</taxon>
        <taxon>Batrachia</taxon>
        <taxon>Caudata</taxon>
        <taxon>Salamandroidea</taxon>
        <taxon>Salamandridae</taxon>
        <taxon>Pleurodelinae</taxon>
        <taxon>Pleurodeles</taxon>
    </lineage>
</organism>
<accession>A0AAV7UUI8</accession>
<dbReference type="Proteomes" id="UP001066276">
    <property type="component" value="Chromosome 2_2"/>
</dbReference>
<sequence length="164" mass="18471">MPVGTSCSSALRAAEAAGLVAEMSRLRRRTFHKRPEGIKCENAEHTPFAILFLRFQESTLLELRDAQNKMPQGDEELLEAEMRKAERLAQRRKPTCKSCPRSWQECGIYVQRARETRPRRAEAGLPVKPEAQGVSGSWQARTGPRLGSNRVASWRGARVPRQAC</sequence>
<proteinExistence type="predicted"/>
<protein>
    <submittedName>
        <fullName evidence="2">Uncharacterized protein</fullName>
    </submittedName>
</protein>
<dbReference type="AlphaFoldDB" id="A0AAV7UUI8"/>
<evidence type="ECO:0000313" key="2">
    <source>
        <dbReference type="EMBL" id="KAJ1192770.1"/>
    </source>
</evidence>
<evidence type="ECO:0000256" key="1">
    <source>
        <dbReference type="SAM" id="MobiDB-lite"/>
    </source>
</evidence>
<dbReference type="EMBL" id="JANPWB010000004">
    <property type="protein sequence ID" value="KAJ1192770.1"/>
    <property type="molecule type" value="Genomic_DNA"/>
</dbReference>